<gene>
    <name evidence="1" type="ORF">F4821DRAFT_145976</name>
</gene>
<reference evidence="1 2" key="1">
    <citation type="journal article" date="2022" name="New Phytol.">
        <title>Ecological generalism drives hyperdiversity of secondary metabolite gene clusters in xylarialean endophytes.</title>
        <authorList>
            <person name="Franco M.E.E."/>
            <person name="Wisecaver J.H."/>
            <person name="Arnold A.E."/>
            <person name="Ju Y.M."/>
            <person name="Slot J.C."/>
            <person name="Ahrendt S."/>
            <person name="Moore L.P."/>
            <person name="Eastman K.E."/>
            <person name="Scott K."/>
            <person name="Konkel Z."/>
            <person name="Mondo S.J."/>
            <person name="Kuo A."/>
            <person name="Hayes R.D."/>
            <person name="Haridas S."/>
            <person name="Andreopoulos B."/>
            <person name="Riley R."/>
            <person name="LaButti K."/>
            <person name="Pangilinan J."/>
            <person name="Lipzen A."/>
            <person name="Amirebrahimi M."/>
            <person name="Yan J."/>
            <person name="Adam C."/>
            <person name="Keymanesh K."/>
            <person name="Ng V."/>
            <person name="Louie K."/>
            <person name="Northen T."/>
            <person name="Drula E."/>
            <person name="Henrissat B."/>
            <person name="Hsieh H.M."/>
            <person name="Youens-Clark K."/>
            <person name="Lutzoni F."/>
            <person name="Miadlikowska J."/>
            <person name="Eastwood D.C."/>
            <person name="Hamelin R.C."/>
            <person name="Grigoriev I.V."/>
            <person name="U'Ren J.M."/>
        </authorList>
    </citation>
    <scope>NUCLEOTIDE SEQUENCE [LARGE SCALE GENOMIC DNA]</scope>
    <source>
        <strain evidence="1 2">ER1909</strain>
    </source>
</reference>
<accession>A0ACC0CZ65</accession>
<evidence type="ECO:0000313" key="1">
    <source>
        <dbReference type="EMBL" id="KAI6085598.1"/>
    </source>
</evidence>
<proteinExistence type="predicted"/>
<name>A0ACC0CZ65_9PEZI</name>
<keyword evidence="2" id="KW-1185">Reference proteome</keyword>
<dbReference type="EMBL" id="MU394323">
    <property type="protein sequence ID" value="KAI6085598.1"/>
    <property type="molecule type" value="Genomic_DNA"/>
</dbReference>
<sequence length="241" mass="26047">MNLIVAGSTGFVATEIIRQALSHPTVSSVVALGRREAAVPENVGPSAAKLKSVICNDFEHYSESVKNELAGADACIWTIAVTPGQLSKMPWEEAVKICRGYAIAGFETITQLPRPGVSKPFRFVYISGANTVQDPAQKPWVMGDYCLMRGEVEKRIFELAKESEGKVEASVAKPGMIDAQGRTGLLMGAVKTVMRTLIGLPKVNVEEISATLLDQAVNGLEKEVLLNEDLVRIGQRVLKSH</sequence>
<evidence type="ECO:0000313" key="2">
    <source>
        <dbReference type="Proteomes" id="UP001497680"/>
    </source>
</evidence>
<dbReference type="Proteomes" id="UP001497680">
    <property type="component" value="Unassembled WGS sequence"/>
</dbReference>
<protein>
    <submittedName>
        <fullName evidence="1">Uncharacterized protein</fullName>
    </submittedName>
</protein>
<organism evidence="1 2">
    <name type="scientific">Hypoxylon rubiginosum</name>
    <dbReference type="NCBI Taxonomy" id="110542"/>
    <lineage>
        <taxon>Eukaryota</taxon>
        <taxon>Fungi</taxon>
        <taxon>Dikarya</taxon>
        <taxon>Ascomycota</taxon>
        <taxon>Pezizomycotina</taxon>
        <taxon>Sordariomycetes</taxon>
        <taxon>Xylariomycetidae</taxon>
        <taxon>Xylariales</taxon>
        <taxon>Hypoxylaceae</taxon>
        <taxon>Hypoxylon</taxon>
    </lineage>
</organism>
<comment type="caution">
    <text evidence="1">The sequence shown here is derived from an EMBL/GenBank/DDBJ whole genome shotgun (WGS) entry which is preliminary data.</text>
</comment>